<protein>
    <recommendedName>
        <fullName evidence="1">Integrase catalytic domain-containing protein</fullName>
    </recommendedName>
</protein>
<keyword evidence="3" id="KW-1185">Reference proteome</keyword>
<name>A0A2B4SGR7_STYPI</name>
<dbReference type="PANTHER" id="PTHR47331">
    <property type="entry name" value="PHD-TYPE DOMAIN-CONTAINING PROTEIN"/>
    <property type="match status" value="1"/>
</dbReference>
<reference evidence="3" key="1">
    <citation type="journal article" date="2017" name="bioRxiv">
        <title>Comparative analysis of the genomes of Stylophora pistillata and Acropora digitifera provides evidence for extensive differences between species of corals.</title>
        <authorList>
            <person name="Voolstra C.R."/>
            <person name="Li Y."/>
            <person name="Liew Y.J."/>
            <person name="Baumgarten S."/>
            <person name="Zoccola D."/>
            <person name="Flot J.-F."/>
            <person name="Tambutte S."/>
            <person name="Allemand D."/>
            <person name="Aranda M."/>
        </authorList>
    </citation>
    <scope>NUCLEOTIDE SEQUENCE [LARGE SCALE GENOMIC DNA]</scope>
</reference>
<dbReference type="InterPro" id="IPR012337">
    <property type="entry name" value="RNaseH-like_sf"/>
</dbReference>
<gene>
    <name evidence="2" type="ORF">AWC38_SpisGene6689</name>
</gene>
<evidence type="ECO:0000259" key="1">
    <source>
        <dbReference type="PROSITE" id="PS50994"/>
    </source>
</evidence>
<sequence>MVDSRTRQRLRPYVANRIGEIQTFTEPSQWQDLSNEENPTDLCTRGVTPSELVKCSLWCNGPDWLKDDFSKWSKMKFPDRPSEMPEVRNSMRKEDMNAYVAIRTCNLQKGTAPKHNNTLKEWRLDLKRFSGWTRLDRVHARVRRVLQELRDEYAALSLERSIPEKSQLIKLHPCIDDDSVIRSDGRLKFSGQKRRLCLLTCLERRAVNLEVVWGLDTFLNVFARFTSCRGGPKEVTSDRGTNFESAVGELKKLVSQLDRKHLQSKTFELGVTGRFNPAAAPHFGGAHEVMIKAVKKATYAVEGERDASDEELITAFAGVESSLNSRPLVYQSSDPRDDVPLTPNHFLHGQIGGNFAPEAIATTTLHPHGESFKTLFHKCGGDGSRNLF</sequence>
<accession>A0A2B4SGR7</accession>
<dbReference type="PROSITE" id="PS50994">
    <property type="entry name" value="INTEGRASE"/>
    <property type="match status" value="1"/>
</dbReference>
<dbReference type="EMBL" id="LSMT01000081">
    <property type="protein sequence ID" value="PFX28546.1"/>
    <property type="molecule type" value="Genomic_DNA"/>
</dbReference>
<evidence type="ECO:0000313" key="3">
    <source>
        <dbReference type="Proteomes" id="UP000225706"/>
    </source>
</evidence>
<dbReference type="OrthoDB" id="5982561at2759"/>
<feature type="domain" description="Integrase catalytic" evidence="1">
    <location>
        <begin position="109"/>
        <end position="351"/>
    </location>
</feature>
<dbReference type="AlphaFoldDB" id="A0A2B4SGR7"/>
<dbReference type="GO" id="GO:0003676">
    <property type="term" value="F:nucleic acid binding"/>
    <property type="evidence" value="ECO:0007669"/>
    <property type="project" value="InterPro"/>
</dbReference>
<dbReference type="STRING" id="50429.A0A2B4SGR7"/>
<comment type="caution">
    <text evidence="2">The sequence shown here is derived from an EMBL/GenBank/DDBJ whole genome shotgun (WGS) entry which is preliminary data.</text>
</comment>
<evidence type="ECO:0000313" key="2">
    <source>
        <dbReference type="EMBL" id="PFX28546.1"/>
    </source>
</evidence>
<dbReference type="PANTHER" id="PTHR47331:SF1">
    <property type="entry name" value="GAG-LIKE PROTEIN"/>
    <property type="match status" value="1"/>
</dbReference>
<organism evidence="2 3">
    <name type="scientific">Stylophora pistillata</name>
    <name type="common">Smooth cauliflower coral</name>
    <dbReference type="NCBI Taxonomy" id="50429"/>
    <lineage>
        <taxon>Eukaryota</taxon>
        <taxon>Metazoa</taxon>
        <taxon>Cnidaria</taxon>
        <taxon>Anthozoa</taxon>
        <taxon>Hexacorallia</taxon>
        <taxon>Scleractinia</taxon>
        <taxon>Astrocoeniina</taxon>
        <taxon>Pocilloporidae</taxon>
        <taxon>Stylophora</taxon>
    </lineage>
</organism>
<dbReference type="InterPro" id="IPR036397">
    <property type="entry name" value="RNaseH_sf"/>
</dbReference>
<dbReference type="SUPFAM" id="SSF53098">
    <property type="entry name" value="Ribonuclease H-like"/>
    <property type="match status" value="1"/>
</dbReference>
<dbReference type="GO" id="GO:0015074">
    <property type="term" value="P:DNA integration"/>
    <property type="evidence" value="ECO:0007669"/>
    <property type="project" value="InterPro"/>
</dbReference>
<proteinExistence type="predicted"/>
<dbReference type="InterPro" id="IPR001584">
    <property type="entry name" value="Integrase_cat-core"/>
</dbReference>
<dbReference type="Gene3D" id="3.30.420.10">
    <property type="entry name" value="Ribonuclease H-like superfamily/Ribonuclease H"/>
    <property type="match status" value="1"/>
</dbReference>
<dbReference type="Proteomes" id="UP000225706">
    <property type="component" value="Unassembled WGS sequence"/>
</dbReference>